<keyword evidence="3" id="KW-1185">Reference proteome</keyword>
<accession>A0ABM8GP57</accession>
<reference evidence="3" key="1">
    <citation type="journal article" date="2019" name="Int. J. Syst. Evol. Microbiol.">
        <title>The Global Catalogue of Microorganisms (GCM) 10K type strain sequencing project: providing services to taxonomists for standard genome sequencing and annotation.</title>
        <authorList>
            <consortium name="The Broad Institute Genomics Platform"/>
            <consortium name="The Broad Institute Genome Sequencing Center for Infectious Disease"/>
            <person name="Wu L."/>
            <person name="Ma J."/>
        </authorList>
    </citation>
    <scope>NUCLEOTIDE SEQUENCE [LARGE SCALE GENOMIC DNA]</scope>
    <source>
        <strain evidence="3">NBRC 108728</strain>
    </source>
</reference>
<evidence type="ECO:0000313" key="3">
    <source>
        <dbReference type="Proteomes" id="UP001321486"/>
    </source>
</evidence>
<evidence type="ECO:0000259" key="1">
    <source>
        <dbReference type="PROSITE" id="PS51186"/>
    </source>
</evidence>
<dbReference type="Proteomes" id="UP001321486">
    <property type="component" value="Chromosome"/>
</dbReference>
<dbReference type="SUPFAM" id="SSF55729">
    <property type="entry name" value="Acyl-CoA N-acyltransferases (Nat)"/>
    <property type="match status" value="1"/>
</dbReference>
<dbReference type="PANTHER" id="PTHR43441:SF11">
    <property type="entry name" value="RIBOSOMAL-PROTEIN-SERINE ACETYLTRANSFERASE"/>
    <property type="match status" value="1"/>
</dbReference>
<dbReference type="PROSITE" id="PS51186">
    <property type="entry name" value="GNAT"/>
    <property type="match status" value="1"/>
</dbReference>
<dbReference type="EMBL" id="AP027732">
    <property type="protein sequence ID" value="BDZ50232.1"/>
    <property type="molecule type" value="Genomic_DNA"/>
</dbReference>
<proteinExistence type="predicted"/>
<name>A0ABM8GP57_9MICO</name>
<gene>
    <name evidence="2" type="ORF">GCM10025867_24730</name>
</gene>
<evidence type="ECO:0000313" key="2">
    <source>
        <dbReference type="EMBL" id="BDZ50232.1"/>
    </source>
</evidence>
<organism evidence="2 3">
    <name type="scientific">Frondihabitans sucicola</name>
    <dbReference type="NCBI Taxonomy" id="1268041"/>
    <lineage>
        <taxon>Bacteria</taxon>
        <taxon>Bacillati</taxon>
        <taxon>Actinomycetota</taxon>
        <taxon>Actinomycetes</taxon>
        <taxon>Micrococcales</taxon>
        <taxon>Microbacteriaceae</taxon>
        <taxon>Frondihabitans</taxon>
    </lineage>
</organism>
<dbReference type="InterPro" id="IPR016181">
    <property type="entry name" value="Acyl_CoA_acyltransferase"/>
</dbReference>
<dbReference type="InterPro" id="IPR000182">
    <property type="entry name" value="GNAT_dom"/>
</dbReference>
<sequence length="207" mass="23175">MALAVITRLSLRAAPPTALVRPRIPGAPRLWAMQHVEAKDLTLRPIRPSDAPRIHEWAANPKASVFQPWGPNTEADTAAFVDHALSAWETRPQSRWIWVAEDAHRFVTGLGELRIHSSHRAEISYAVDVALWGRGIGSAIGELLVSRAFDTLGVERVEATCDPRNGASAKILRRIGMTYEGRLRHTHRLAEGWRDSEIFSILRDERT</sequence>
<protein>
    <submittedName>
        <fullName evidence="2">N-acetyltransferase</fullName>
    </submittedName>
</protein>
<dbReference type="PANTHER" id="PTHR43441">
    <property type="entry name" value="RIBOSOMAL-PROTEIN-SERINE ACETYLTRANSFERASE"/>
    <property type="match status" value="1"/>
</dbReference>
<dbReference type="Gene3D" id="3.40.630.30">
    <property type="match status" value="1"/>
</dbReference>
<feature type="domain" description="N-acetyltransferase" evidence="1">
    <location>
        <begin position="41"/>
        <end position="205"/>
    </location>
</feature>
<dbReference type="InterPro" id="IPR051908">
    <property type="entry name" value="Ribosomal_N-acetyltransferase"/>
</dbReference>
<dbReference type="Pfam" id="PF13302">
    <property type="entry name" value="Acetyltransf_3"/>
    <property type="match status" value="1"/>
</dbReference>